<feature type="binding site" description="covalent" evidence="2">
    <location>
        <position position="141"/>
    </location>
    <ligand>
        <name>heme c</name>
        <dbReference type="ChEBI" id="CHEBI:61717"/>
    </ligand>
</feature>
<dbReference type="PIRSF" id="PIRSF000027">
    <property type="entry name" value="Cytc_c_prime"/>
    <property type="match status" value="1"/>
</dbReference>
<dbReference type="Pfam" id="PF01322">
    <property type="entry name" value="Cytochrom_C_2"/>
    <property type="match status" value="1"/>
</dbReference>
<dbReference type="InterPro" id="IPR012127">
    <property type="entry name" value="Cyt_c_prime"/>
</dbReference>
<dbReference type="GO" id="GO:0009055">
    <property type="term" value="F:electron transfer activity"/>
    <property type="evidence" value="ECO:0007669"/>
    <property type="project" value="InterPro"/>
</dbReference>
<dbReference type="GO" id="GO:0022900">
    <property type="term" value="P:electron transport chain"/>
    <property type="evidence" value="ECO:0007669"/>
    <property type="project" value="InterPro"/>
</dbReference>
<keyword evidence="1" id="KW-0408">Iron</keyword>
<keyword evidence="1" id="KW-0479">Metal-binding</keyword>
<keyword evidence="2" id="KW-0349">Heme</keyword>
<evidence type="ECO:0000256" key="2">
    <source>
        <dbReference type="PIRSR" id="PIRSR000027-2"/>
    </source>
</evidence>
<dbReference type="GO" id="GO:0042597">
    <property type="term" value="C:periplasmic space"/>
    <property type="evidence" value="ECO:0007669"/>
    <property type="project" value="InterPro"/>
</dbReference>
<evidence type="ECO:0000313" key="4">
    <source>
        <dbReference type="Proteomes" id="UP000253250"/>
    </source>
</evidence>
<dbReference type="InterPro" id="IPR002321">
    <property type="entry name" value="Cyt_c_II"/>
</dbReference>
<sequence>MKCLKKVMALWAVAAVLAPTVVLAETRIQSDIAYRRELMAAMDWNLVRIAQTLRHQRPYDPSRIAGQGRALAALATLPWVAFVPGSDQGATKASARIWQQPRAFEAAVSHFEALTRQLAQATAHAPLAASARPLERVADACRSCHHRFMR</sequence>
<protein>
    <submittedName>
        <fullName evidence="3">Uncharacterized protein</fullName>
    </submittedName>
</protein>
<dbReference type="SUPFAM" id="SSF47175">
    <property type="entry name" value="Cytochromes"/>
    <property type="match status" value="1"/>
</dbReference>
<dbReference type="PROSITE" id="PS51009">
    <property type="entry name" value="CYTCII"/>
    <property type="match status" value="1"/>
</dbReference>
<dbReference type="OrthoDB" id="5520910at2"/>
<keyword evidence="4" id="KW-1185">Reference proteome</keyword>
<dbReference type="AlphaFoldDB" id="A0A1C2G0X5"/>
<name>A0A1C2G0X5_9GAMM</name>
<dbReference type="RefSeq" id="WP_065970746.1">
    <property type="nucleotide sequence ID" value="NZ_CP080624.1"/>
</dbReference>
<comment type="caution">
    <text evidence="3">The sequence shown here is derived from an EMBL/GenBank/DDBJ whole genome shotgun (WGS) entry which is preliminary data.</text>
</comment>
<accession>A0A1C2G0X5</accession>
<dbReference type="Proteomes" id="UP000253250">
    <property type="component" value="Unassembled WGS sequence"/>
</dbReference>
<feature type="binding site" description="covalent" evidence="2">
    <location>
        <position position="144"/>
    </location>
    <ligand>
        <name>heme c</name>
        <dbReference type="ChEBI" id="CHEBI:61717"/>
    </ligand>
</feature>
<evidence type="ECO:0000256" key="1">
    <source>
        <dbReference type="PIRSR" id="PIRSR000027-1"/>
    </source>
</evidence>
<proteinExistence type="predicted"/>
<organism evidence="3 4">
    <name type="scientific">Acidiferrobacter thiooxydans</name>
    <dbReference type="NCBI Taxonomy" id="163359"/>
    <lineage>
        <taxon>Bacteria</taxon>
        <taxon>Pseudomonadati</taxon>
        <taxon>Pseudomonadota</taxon>
        <taxon>Gammaproteobacteria</taxon>
        <taxon>Acidiferrobacterales</taxon>
        <taxon>Acidiferrobacteraceae</taxon>
        <taxon>Acidiferrobacter</taxon>
    </lineage>
</organism>
<dbReference type="Gene3D" id="1.20.120.10">
    <property type="entry name" value="Cytochrome c/b562"/>
    <property type="match status" value="1"/>
</dbReference>
<dbReference type="GO" id="GO:0005506">
    <property type="term" value="F:iron ion binding"/>
    <property type="evidence" value="ECO:0007669"/>
    <property type="project" value="InterPro"/>
</dbReference>
<dbReference type="InterPro" id="IPR010980">
    <property type="entry name" value="Cyt_c/b562"/>
</dbReference>
<evidence type="ECO:0000313" key="3">
    <source>
        <dbReference type="EMBL" id="RCN56478.1"/>
    </source>
</evidence>
<gene>
    <name evidence="3" type="ORF">C4900_11780</name>
</gene>
<dbReference type="GO" id="GO:0020037">
    <property type="term" value="F:heme binding"/>
    <property type="evidence" value="ECO:0007669"/>
    <property type="project" value="InterPro"/>
</dbReference>
<comment type="PTM">
    <text evidence="2">Binds 1 heme group per subunit.</text>
</comment>
<dbReference type="STRING" id="163359.A9R16_12855"/>
<reference evidence="3 4" key="1">
    <citation type="submission" date="2018-02" db="EMBL/GenBank/DDBJ databases">
        <title>Insights into the biology of acidophilic members of the Acidiferrobacteraceae family derived from comparative genomic analyses.</title>
        <authorList>
            <person name="Issotta F."/>
            <person name="Thyssen C."/>
            <person name="Mena C."/>
            <person name="Moya A."/>
            <person name="Bellenberg S."/>
            <person name="Sproer C."/>
            <person name="Covarrubias P.C."/>
            <person name="Sand W."/>
            <person name="Quatrini R."/>
            <person name="Vera M."/>
        </authorList>
    </citation>
    <scope>NUCLEOTIDE SEQUENCE [LARGE SCALE GENOMIC DNA]</scope>
    <source>
        <strain evidence="4">m-1</strain>
    </source>
</reference>
<dbReference type="EMBL" id="PSYR01000002">
    <property type="protein sequence ID" value="RCN56478.1"/>
    <property type="molecule type" value="Genomic_DNA"/>
</dbReference>
<feature type="binding site" description="axial binding residue" evidence="1">
    <location>
        <position position="145"/>
    </location>
    <ligand>
        <name>heme c</name>
        <dbReference type="ChEBI" id="CHEBI:61717"/>
    </ligand>
    <ligandPart>
        <name>Fe</name>
        <dbReference type="ChEBI" id="CHEBI:18248"/>
    </ligandPart>
</feature>